<accession>A0A6G1HMB1</accession>
<evidence type="ECO:0008006" key="3">
    <source>
        <dbReference type="Google" id="ProtNLM"/>
    </source>
</evidence>
<reference evidence="1" key="1">
    <citation type="journal article" date="2020" name="Stud. Mycol.">
        <title>101 Dothideomycetes genomes: a test case for predicting lifestyles and emergence of pathogens.</title>
        <authorList>
            <person name="Haridas S."/>
            <person name="Albert R."/>
            <person name="Binder M."/>
            <person name="Bloem J."/>
            <person name="Labutti K."/>
            <person name="Salamov A."/>
            <person name="Andreopoulos B."/>
            <person name="Baker S."/>
            <person name="Barry K."/>
            <person name="Bills G."/>
            <person name="Bluhm B."/>
            <person name="Cannon C."/>
            <person name="Castanera R."/>
            <person name="Culley D."/>
            <person name="Daum C."/>
            <person name="Ezra D."/>
            <person name="Gonzalez J."/>
            <person name="Henrissat B."/>
            <person name="Kuo A."/>
            <person name="Liang C."/>
            <person name="Lipzen A."/>
            <person name="Lutzoni F."/>
            <person name="Magnuson J."/>
            <person name="Mondo S."/>
            <person name="Nolan M."/>
            <person name="Ohm R."/>
            <person name="Pangilinan J."/>
            <person name="Park H.-J."/>
            <person name="Ramirez L."/>
            <person name="Alfaro M."/>
            <person name="Sun H."/>
            <person name="Tritt A."/>
            <person name="Yoshinaga Y."/>
            <person name="Zwiers L.-H."/>
            <person name="Turgeon B."/>
            <person name="Goodwin S."/>
            <person name="Spatafora J."/>
            <person name="Crous P."/>
            <person name="Grigoriev I."/>
        </authorList>
    </citation>
    <scope>NUCLEOTIDE SEQUENCE</scope>
    <source>
        <strain evidence="1">CBS 262.69</strain>
    </source>
</reference>
<evidence type="ECO:0000313" key="2">
    <source>
        <dbReference type="Proteomes" id="UP000799640"/>
    </source>
</evidence>
<gene>
    <name evidence="1" type="ORF">EJ06DRAFT_524374</name>
</gene>
<dbReference type="OrthoDB" id="5236983at2759"/>
<protein>
    <recommendedName>
        <fullName evidence="3">SprT-like domain-containing protein</fullName>
    </recommendedName>
</protein>
<proteinExistence type="predicted"/>
<dbReference type="AlphaFoldDB" id="A0A6G1HMB1"/>
<dbReference type="Proteomes" id="UP000799640">
    <property type="component" value="Unassembled WGS sequence"/>
</dbReference>
<sequence length="497" mass="54088">MYRYAPPFPAPAHPRYRGVPHLLPHHHFDAPVLHRPRRRAPSPYRVRDPVTLDEATVNAVKHMDANKDDLAAAMQHTRSWRQITINQFLQESFSCFDRKLFCSKLGDANVSIGLSAALSGDVAGRTFVAGRKGPGIAIRLNQQIVCGVHKAMDRTAAIEFILATLLHQMIHAYFLAVAEPPAPGAADPRLSHDEHFGILLYRIKELSGMTECAPLPLDFSHAAIAAVPPLYADFPAFDPYKRHALGRRGEDDRGCSACTLAVEALAADKVGEWYTGTCLPAVDRPIYAFEDGKPISIPESEKGNKDAWVEILWQGKPFAIARGTLARWPGLARNFQGENRQLEAPADTPEAVIEALLAFVEDGTYGLDLAFEDGRGPPLILPAPPRAPHVVLTDIRVFSLAAKMGFDELARCAMERLWGAAVAREDPVALLRAIYTAPAPAEDGRWAPDPELREWARGFMRRRGNAGVIEAGAGFFGLLNAENVCGPGGDGAAGGEG</sequence>
<keyword evidence="2" id="KW-1185">Reference proteome</keyword>
<organism evidence="1 2">
    <name type="scientific">Trichodelitschia bisporula</name>
    <dbReference type="NCBI Taxonomy" id="703511"/>
    <lineage>
        <taxon>Eukaryota</taxon>
        <taxon>Fungi</taxon>
        <taxon>Dikarya</taxon>
        <taxon>Ascomycota</taxon>
        <taxon>Pezizomycotina</taxon>
        <taxon>Dothideomycetes</taxon>
        <taxon>Dothideomycetes incertae sedis</taxon>
        <taxon>Phaeotrichales</taxon>
        <taxon>Phaeotrichaceae</taxon>
        <taxon>Trichodelitschia</taxon>
    </lineage>
</organism>
<dbReference type="EMBL" id="ML996705">
    <property type="protein sequence ID" value="KAF2396895.1"/>
    <property type="molecule type" value="Genomic_DNA"/>
</dbReference>
<evidence type="ECO:0000313" key="1">
    <source>
        <dbReference type="EMBL" id="KAF2396895.1"/>
    </source>
</evidence>
<name>A0A6G1HMB1_9PEZI</name>